<dbReference type="InterPro" id="IPR002328">
    <property type="entry name" value="ADH_Zn_CS"/>
</dbReference>
<keyword evidence="9" id="KW-1185">Reference proteome</keyword>
<evidence type="ECO:0000259" key="7">
    <source>
        <dbReference type="SMART" id="SM00829"/>
    </source>
</evidence>
<dbReference type="SUPFAM" id="SSF50129">
    <property type="entry name" value="GroES-like"/>
    <property type="match status" value="1"/>
</dbReference>
<dbReference type="PANTHER" id="PTHR43161:SF9">
    <property type="entry name" value="SORBITOL DEHYDROGENASE"/>
    <property type="match status" value="1"/>
</dbReference>
<evidence type="ECO:0000256" key="6">
    <source>
        <dbReference type="RuleBase" id="RU361277"/>
    </source>
</evidence>
<evidence type="ECO:0000256" key="3">
    <source>
        <dbReference type="ARBA" id="ARBA00022723"/>
    </source>
</evidence>
<evidence type="ECO:0000256" key="2">
    <source>
        <dbReference type="ARBA" id="ARBA00008072"/>
    </source>
</evidence>
<accession>A0A3A3FLA8</accession>
<evidence type="ECO:0000256" key="4">
    <source>
        <dbReference type="ARBA" id="ARBA00022833"/>
    </source>
</evidence>
<dbReference type="GO" id="GO:0016616">
    <property type="term" value="F:oxidoreductase activity, acting on the CH-OH group of donors, NAD or NADP as acceptor"/>
    <property type="evidence" value="ECO:0007669"/>
    <property type="project" value="UniProtKB-ARBA"/>
</dbReference>
<dbReference type="InterPro" id="IPR013149">
    <property type="entry name" value="ADH-like_C"/>
</dbReference>
<dbReference type="Pfam" id="PF08240">
    <property type="entry name" value="ADH_N"/>
    <property type="match status" value="1"/>
</dbReference>
<dbReference type="PANTHER" id="PTHR43161">
    <property type="entry name" value="SORBITOL DEHYDROGENASE"/>
    <property type="match status" value="1"/>
</dbReference>
<dbReference type="Gene3D" id="3.90.180.10">
    <property type="entry name" value="Medium-chain alcohol dehydrogenases, catalytic domain"/>
    <property type="match status" value="1"/>
</dbReference>
<dbReference type="InterPro" id="IPR013154">
    <property type="entry name" value="ADH-like_N"/>
</dbReference>
<dbReference type="InterPro" id="IPR036291">
    <property type="entry name" value="NAD(P)-bd_dom_sf"/>
</dbReference>
<evidence type="ECO:0000313" key="8">
    <source>
        <dbReference type="EMBL" id="RJF92312.1"/>
    </source>
</evidence>
<comment type="caution">
    <text evidence="8">The sequence shown here is derived from an EMBL/GenBank/DDBJ whole genome shotgun (WGS) entry which is preliminary data.</text>
</comment>
<evidence type="ECO:0000313" key="9">
    <source>
        <dbReference type="Proteomes" id="UP000265955"/>
    </source>
</evidence>
<dbReference type="GO" id="GO:0008270">
    <property type="term" value="F:zinc ion binding"/>
    <property type="evidence" value="ECO:0007669"/>
    <property type="project" value="InterPro"/>
</dbReference>
<dbReference type="Gene3D" id="3.40.50.720">
    <property type="entry name" value="NAD(P)-binding Rossmann-like Domain"/>
    <property type="match status" value="1"/>
</dbReference>
<dbReference type="AlphaFoldDB" id="A0A3A3FLA8"/>
<organism evidence="8 9">
    <name type="scientific">Noviherbaspirillum saxi</name>
    <dbReference type="NCBI Taxonomy" id="2320863"/>
    <lineage>
        <taxon>Bacteria</taxon>
        <taxon>Pseudomonadati</taxon>
        <taxon>Pseudomonadota</taxon>
        <taxon>Betaproteobacteria</taxon>
        <taxon>Burkholderiales</taxon>
        <taxon>Oxalobacteraceae</taxon>
        <taxon>Noviherbaspirillum</taxon>
    </lineage>
</organism>
<dbReference type="Pfam" id="PF00107">
    <property type="entry name" value="ADH_zinc_N"/>
    <property type="match status" value="1"/>
</dbReference>
<dbReference type="InterPro" id="IPR011032">
    <property type="entry name" value="GroES-like_sf"/>
</dbReference>
<dbReference type="OrthoDB" id="5484143at2"/>
<dbReference type="SUPFAM" id="SSF51735">
    <property type="entry name" value="NAD(P)-binding Rossmann-fold domains"/>
    <property type="match status" value="1"/>
</dbReference>
<feature type="domain" description="Enoyl reductase (ER)" evidence="7">
    <location>
        <begin position="10"/>
        <end position="341"/>
    </location>
</feature>
<dbReference type="Proteomes" id="UP000265955">
    <property type="component" value="Unassembled WGS sequence"/>
</dbReference>
<keyword evidence="4 6" id="KW-0862">Zinc</keyword>
<reference evidence="9" key="1">
    <citation type="submission" date="2018-09" db="EMBL/GenBank/DDBJ databases">
        <authorList>
            <person name="Zhu H."/>
        </authorList>
    </citation>
    <scope>NUCLEOTIDE SEQUENCE [LARGE SCALE GENOMIC DNA]</scope>
    <source>
        <strain evidence="9">K1R23-30</strain>
    </source>
</reference>
<keyword evidence="5" id="KW-0560">Oxidoreductase</keyword>
<evidence type="ECO:0000256" key="1">
    <source>
        <dbReference type="ARBA" id="ARBA00001947"/>
    </source>
</evidence>
<dbReference type="SMART" id="SM00829">
    <property type="entry name" value="PKS_ER"/>
    <property type="match status" value="1"/>
</dbReference>
<evidence type="ECO:0000256" key="5">
    <source>
        <dbReference type="ARBA" id="ARBA00023002"/>
    </source>
</evidence>
<sequence length="348" mass="36737">MTVTLSCKIHAAKDLRLESEGEAGLAPHEVEVALGAAGICGSDLHYYFHGRAGAFEIREPLTPGHEAAGVVRRTGSAVKGVAPGQKVAVNPSHACHVCRYCREGRENLCSSMRFLGSASIYPHVQGMFRESFVVAESQLTPVNADISFGELAFAEPLAVALHAVNRSGPLLGKSVLVTGAGTIGCLIVMAARLAGAKEIISCDIADHPLQVARQAGATQTLRSDRLTGKELSDIADICIEAAGSKEALATCLQAARRGGRIVQVGTLSAEGLQFPANSVMARELDYVGAFRFGVEFDWAVNYLVSKRIDVKPLLTAQLPLRDAVAAFTLAADKSRSTKVQLTGEAAIM</sequence>
<dbReference type="PROSITE" id="PS00059">
    <property type="entry name" value="ADH_ZINC"/>
    <property type="match status" value="1"/>
</dbReference>
<gene>
    <name evidence="8" type="ORF">D3871_27185</name>
</gene>
<proteinExistence type="inferred from homology"/>
<comment type="cofactor">
    <cofactor evidence="1 6">
        <name>Zn(2+)</name>
        <dbReference type="ChEBI" id="CHEBI:29105"/>
    </cofactor>
</comment>
<keyword evidence="3 6" id="KW-0479">Metal-binding</keyword>
<name>A0A3A3FLA8_9BURK</name>
<dbReference type="CDD" id="cd08232">
    <property type="entry name" value="idonate-5-DH"/>
    <property type="match status" value="1"/>
</dbReference>
<protein>
    <submittedName>
        <fullName evidence="8">L-idonate 5-dehydrogenase</fullName>
    </submittedName>
</protein>
<dbReference type="EMBL" id="QYUO01000003">
    <property type="protein sequence ID" value="RJF92312.1"/>
    <property type="molecule type" value="Genomic_DNA"/>
</dbReference>
<dbReference type="InterPro" id="IPR020843">
    <property type="entry name" value="ER"/>
</dbReference>
<comment type="similarity">
    <text evidence="2 6">Belongs to the zinc-containing alcohol dehydrogenase family.</text>
</comment>